<dbReference type="AlphaFoldDB" id="A0A6V8LRD7"/>
<accession>A0A6V8LRD7</accession>
<name>A0A6V8LRD7_9BACT</name>
<reference evidence="1 2" key="1">
    <citation type="submission" date="2020-04" db="EMBL/GenBank/DDBJ databases">
        <authorList>
            <consortium name="Desulfovibrio sp. FSS-1 genome sequencing consortium"/>
            <person name="Shimoshige H."/>
            <person name="Kobayashi H."/>
            <person name="Maekawa T."/>
        </authorList>
    </citation>
    <scope>NUCLEOTIDE SEQUENCE [LARGE SCALE GENOMIC DNA]</scope>
    <source>
        <strain evidence="1 2">SIID29052-01</strain>
    </source>
</reference>
<protein>
    <submittedName>
        <fullName evidence="1">Uncharacterized protein</fullName>
    </submittedName>
</protein>
<dbReference type="Proteomes" id="UP000494245">
    <property type="component" value="Unassembled WGS sequence"/>
</dbReference>
<dbReference type="EMBL" id="BLTE01000001">
    <property type="protein sequence ID" value="GFK92336.1"/>
    <property type="molecule type" value="Genomic_DNA"/>
</dbReference>
<comment type="caution">
    <text evidence="1">The sequence shown here is derived from an EMBL/GenBank/DDBJ whole genome shotgun (WGS) entry which is preliminary data.</text>
</comment>
<keyword evidence="2" id="KW-1185">Reference proteome</keyword>
<gene>
    <name evidence="1" type="ORF">NNJEOMEG_00160</name>
</gene>
<organism evidence="1 2">
    <name type="scientific">Fundidesulfovibrio magnetotacticus</name>
    <dbReference type="NCBI Taxonomy" id="2730080"/>
    <lineage>
        <taxon>Bacteria</taxon>
        <taxon>Pseudomonadati</taxon>
        <taxon>Thermodesulfobacteriota</taxon>
        <taxon>Desulfovibrionia</taxon>
        <taxon>Desulfovibrionales</taxon>
        <taxon>Desulfovibrionaceae</taxon>
        <taxon>Fundidesulfovibrio</taxon>
    </lineage>
</organism>
<reference evidence="1 2" key="2">
    <citation type="submission" date="2020-05" db="EMBL/GenBank/DDBJ databases">
        <title>Draft genome sequence of Desulfovibrio sp. strainFSS-1.</title>
        <authorList>
            <person name="Shimoshige H."/>
            <person name="Kobayashi H."/>
            <person name="Maekawa T."/>
        </authorList>
    </citation>
    <scope>NUCLEOTIDE SEQUENCE [LARGE SCALE GENOMIC DNA]</scope>
    <source>
        <strain evidence="1 2">SIID29052-01</strain>
    </source>
</reference>
<evidence type="ECO:0000313" key="2">
    <source>
        <dbReference type="Proteomes" id="UP000494245"/>
    </source>
</evidence>
<sequence>MNPIIDRLRAELPPTFARTAVPKLTGEIISAGTLANEDSRGTGPAGVFYMGRRAVYEREAFLAWLEAKLTRAKAKPVNRAA</sequence>
<proteinExistence type="predicted"/>
<dbReference type="RefSeq" id="WP_173080365.1">
    <property type="nucleotide sequence ID" value="NZ_BLTE01000001.1"/>
</dbReference>
<evidence type="ECO:0000313" key="1">
    <source>
        <dbReference type="EMBL" id="GFK92336.1"/>
    </source>
</evidence>